<dbReference type="InterPro" id="IPR020843">
    <property type="entry name" value="ER"/>
</dbReference>
<dbReference type="SUPFAM" id="SSF50129">
    <property type="entry name" value="GroES-like"/>
    <property type="match status" value="1"/>
</dbReference>
<dbReference type="Pfam" id="PF13602">
    <property type="entry name" value="ADH_zinc_N_2"/>
    <property type="match status" value="1"/>
</dbReference>
<reference evidence="2 3" key="1">
    <citation type="submission" date="2014-02" db="EMBL/GenBank/DDBJ databases">
        <title>The small core and large imbalanced accessory genome model reveals a collaborative survival strategy of Sorangium cellulosum strains in nature.</title>
        <authorList>
            <person name="Han K."/>
            <person name="Peng R."/>
            <person name="Blom J."/>
            <person name="Li Y.-Z."/>
        </authorList>
    </citation>
    <scope>NUCLEOTIDE SEQUENCE [LARGE SCALE GENOMIC DNA]</scope>
    <source>
        <strain evidence="2 3">So0157-18</strain>
    </source>
</reference>
<accession>A0A150PD95</accession>
<dbReference type="InterPro" id="IPR052733">
    <property type="entry name" value="Chloroplast_QOR"/>
</dbReference>
<dbReference type="Pfam" id="PF08240">
    <property type="entry name" value="ADH_N"/>
    <property type="match status" value="1"/>
</dbReference>
<proteinExistence type="predicted"/>
<comment type="caution">
    <text evidence="2">The sequence shown here is derived from an EMBL/GenBank/DDBJ whole genome shotgun (WGS) entry which is preliminary data.</text>
</comment>
<dbReference type="CDD" id="cd08267">
    <property type="entry name" value="MDR1"/>
    <property type="match status" value="1"/>
</dbReference>
<gene>
    <name evidence="2" type="ORF">BE04_11745</name>
</gene>
<dbReference type="GO" id="GO:0016491">
    <property type="term" value="F:oxidoreductase activity"/>
    <property type="evidence" value="ECO:0007669"/>
    <property type="project" value="InterPro"/>
</dbReference>
<dbReference type="AlphaFoldDB" id="A0A150PD95"/>
<evidence type="ECO:0000313" key="2">
    <source>
        <dbReference type="EMBL" id="KYF53612.1"/>
    </source>
</evidence>
<dbReference type="PANTHER" id="PTHR44013">
    <property type="entry name" value="ZINC-TYPE ALCOHOL DEHYDROGENASE-LIKE PROTEIN C16A3.02C"/>
    <property type="match status" value="1"/>
</dbReference>
<organism evidence="2 3">
    <name type="scientific">Sorangium cellulosum</name>
    <name type="common">Polyangium cellulosum</name>
    <dbReference type="NCBI Taxonomy" id="56"/>
    <lineage>
        <taxon>Bacteria</taxon>
        <taxon>Pseudomonadati</taxon>
        <taxon>Myxococcota</taxon>
        <taxon>Polyangia</taxon>
        <taxon>Polyangiales</taxon>
        <taxon>Polyangiaceae</taxon>
        <taxon>Sorangium</taxon>
    </lineage>
</organism>
<dbReference type="Gene3D" id="3.40.50.720">
    <property type="entry name" value="NAD(P)-binding Rossmann-like Domain"/>
    <property type="match status" value="1"/>
</dbReference>
<evidence type="ECO:0000313" key="3">
    <source>
        <dbReference type="Proteomes" id="UP000075604"/>
    </source>
</evidence>
<dbReference type="EMBL" id="JELX01002996">
    <property type="protein sequence ID" value="KYF53612.1"/>
    <property type="molecule type" value="Genomic_DNA"/>
</dbReference>
<dbReference type="InterPro" id="IPR036291">
    <property type="entry name" value="NAD(P)-bd_dom_sf"/>
</dbReference>
<evidence type="ECO:0000259" key="1">
    <source>
        <dbReference type="SMART" id="SM00829"/>
    </source>
</evidence>
<feature type="domain" description="Enoyl reductase (ER)" evidence="1">
    <location>
        <begin position="10"/>
        <end position="318"/>
    </location>
</feature>
<protein>
    <submittedName>
        <fullName evidence="2">Alcohol dehydrogenase</fullName>
    </submittedName>
</protein>
<name>A0A150PD95_SORCE</name>
<dbReference type="SUPFAM" id="SSF51735">
    <property type="entry name" value="NAD(P)-binding Rossmann-fold domains"/>
    <property type="match status" value="1"/>
</dbReference>
<sequence length="320" mass="34565">MRAIVYDRYGAPDVLRLADIAVPEIGDDEVLVRVRAASVNSWDWDLVTGTPVFFRFWGLFKPKHRVPGADIAGQVEAVGKDVTRFRPGDEVFGDLCQCGWGGFAELARARESALALKPAGMTFEQAAATPQAGAMALQGLRDEGAIRPAQTILINGAGGGVGTFAIQIAKSFGAEVTGVDRAEKLETMRSVGADHVVDYAREDFAENGRTYDLILDAAAHRSMFDHSRALSPGGTYVMLGGSVGRILELLLLGPWISRSERKKMRILAAKANHELGVLAELFQAGKVRPVIDRCYPLAEVADAFRYFGEGRACGKIVITL</sequence>
<dbReference type="SMART" id="SM00829">
    <property type="entry name" value="PKS_ER"/>
    <property type="match status" value="1"/>
</dbReference>
<dbReference type="Gene3D" id="3.90.180.10">
    <property type="entry name" value="Medium-chain alcohol dehydrogenases, catalytic domain"/>
    <property type="match status" value="1"/>
</dbReference>
<dbReference type="Proteomes" id="UP000075604">
    <property type="component" value="Unassembled WGS sequence"/>
</dbReference>
<dbReference type="InterPro" id="IPR011032">
    <property type="entry name" value="GroES-like_sf"/>
</dbReference>
<dbReference type="InterPro" id="IPR013154">
    <property type="entry name" value="ADH-like_N"/>
</dbReference>
<dbReference type="PANTHER" id="PTHR44013:SF1">
    <property type="entry name" value="ZINC-TYPE ALCOHOL DEHYDROGENASE-LIKE PROTEIN C16A3.02C"/>
    <property type="match status" value="1"/>
</dbReference>